<reference evidence="4" key="1">
    <citation type="submission" date="2023-08" db="EMBL/GenBank/DDBJ databases">
        <authorList>
            <person name="Audoor S."/>
            <person name="Bilcke G."/>
        </authorList>
    </citation>
    <scope>NUCLEOTIDE SEQUENCE</scope>
</reference>
<feature type="compositionally biased region" description="Basic residues" evidence="2">
    <location>
        <begin position="291"/>
        <end position="301"/>
    </location>
</feature>
<dbReference type="SUPFAM" id="SSF46565">
    <property type="entry name" value="Chaperone J-domain"/>
    <property type="match status" value="1"/>
</dbReference>
<dbReference type="PROSITE" id="PS50076">
    <property type="entry name" value="DNAJ_2"/>
    <property type="match status" value="1"/>
</dbReference>
<keyword evidence="5" id="KW-1185">Reference proteome</keyword>
<name>A0AAD2FHP8_9STRA</name>
<evidence type="ECO:0000256" key="1">
    <source>
        <dbReference type="ARBA" id="ARBA00023186"/>
    </source>
</evidence>
<dbReference type="Proteomes" id="UP001295423">
    <property type="component" value="Unassembled WGS sequence"/>
</dbReference>
<dbReference type="AlphaFoldDB" id="A0AAD2FHP8"/>
<feature type="compositionally biased region" description="Basic residues" evidence="2">
    <location>
        <begin position="132"/>
        <end position="160"/>
    </location>
</feature>
<accession>A0AAD2FHP8</accession>
<evidence type="ECO:0000313" key="4">
    <source>
        <dbReference type="EMBL" id="CAJ1932569.1"/>
    </source>
</evidence>
<dbReference type="Pfam" id="PF00226">
    <property type="entry name" value="DnaJ"/>
    <property type="match status" value="1"/>
</dbReference>
<dbReference type="InterPro" id="IPR001623">
    <property type="entry name" value="DnaJ_domain"/>
</dbReference>
<evidence type="ECO:0000256" key="2">
    <source>
        <dbReference type="SAM" id="MobiDB-lite"/>
    </source>
</evidence>
<dbReference type="EMBL" id="CAKOGP040000224">
    <property type="protein sequence ID" value="CAJ1932569.1"/>
    <property type="molecule type" value="Genomic_DNA"/>
</dbReference>
<organism evidence="4 5">
    <name type="scientific">Cylindrotheca closterium</name>
    <dbReference type="NCBI Taxonomy" id="2856"/>
    <lineage>
        <taxon>Eukaryota</taxon>
        <taxon>Sar</taxon>
        <taxon>Stramenopiles</taxon>
        <taxon>Ochrophyta</taxon>
        <taxon>Bacillariophyta</taxon>
        <taxon>Bacillariophyceae</taxon>
        <taxon>Bacillariophycidae</taxon>
        <taxon>Bacillariales</taxon>
        <taxon>Bacillariaceae</taxon>
        <taxon>Cylindrotheca</taxon>
    </lineage>
</organism>
<dbReference type="Gene3D" id="1.10.287.110">
    <property type="entry name" value="DnaJ domain"/>
    <property type="match status" value="1"/>
</dbReference>
<dbReference type="CDD" id="cd06257">
    <property type="entry name" value="DnaJ"/>
    <property type="match status" value="1"/>
</dbReference>
<dbReference type="PANTHER" id="PTHR44145">
    <property type="entry name" value="DNAJ HOMOLOG SUBFAMILY A MEMBER 3, MITOCHONDRIAL"/>
    <property type="match status" value="1"/>
</dbReference>
<feature type="compositionally biased region" description="Basic residues" evidence="2">
    <location>
        <begin position="340"/>
        <end position="349"/>
    </location>
</feature>
<gene>
    <name evidence="4" type="ORF">CYCCA115_LOCUS2902</name>
</gene>
<dbReference type="PANTHER" id="PTHR44145:SF3">
    <property type="entry name" value="DNAJ HOMOLOG SUBFAMILY A MEMBER 3, MITOCHONDRIAL"/>
    <property type="match status" value="1"/>
</dbReference>
<feature type="compositionally biased region" description="Polar residues" evidence="2">
    <location>
        <begin position="256"/>
        <end position="272"/>
    </location>
</feature>
<feature type="compositionally biased region" description="Basic and acidic residues" evidence="2">
    <location>
        <begin position="58"/>
        <end position="77"/>
    </location>
</feature>
<proteinExistence type="predicted"/>
<sequence>MLDNPYQVLGLSNDASDSEIKKAYHKAALKYHPDRRQDKENNEQDDATEKWAAISEAHEILTDPVKRYDWRQEHENSGSRTSIAKTATPTPTRAKAPSTPSRESPRDTREPSASPSPSTSYHDTKPESYSPHPRRTRQSRSPPRRSRQRQTHSPPRRKRQSFSPSAMKSPRASVRSSSRRHASSSPEGRSNRFVRANSANIRVMNFYRKSQAAPSSAGTTAPKRTMGRMSQHQMPQPPLSAGGGSHQRRRRRRVSPLQQKMPQPPLSSSTHRSVLHVPQGATVETPEGRRVVRQSVRRKKSPAPNMPAAPPVFKEKKSIHPPAVNRNTLDHGSATSTTTTHRKQTHHRKSEPAFMTRNYKKQDGSLNGTPRKKHRERKSLFGINLGVRKVSNHNDSED</sequence>
<comment type="caution">
    <text evidence="4">The sequence shown here is derived from an EMBL/GenBank/DDBJ whole genome shotgun (WGS) entry which is preliminary data.</text>
</comment>
<protein>
    <recommendedName>
        <fullName evidence="3">J domain-containing protein</fullName>
    </recommendedName>
</protein>
<dbReference type="InterPro" id="IPR036869">
    <property type="entry name" value="J_dom_sf"/>
</dbReference>
<evidence type="ECO:0000259" key="3">
    <source>
        <dbReference type="PROSITE" id="PS50076"/>
    </source>
</evidence>
<dbReference type="InterPro" id="IPR051938">
    <property type="entry name" value="Apopto_cytoskel_mod"/>
</dbReference>
<feature type="compositionally biased region" description="Low complexity" evidence="2">
    <location>
        <begin position="84"/>
        <end position="101"/>
    </location>
</feature>
<feature type="region of interest" description="Disordered" evidence="2">
    <location>
        <begin position="58"/>
        <end position="398"/>
    </location>
</feature>
<feature type="compositionally biased region" description="Polar residues" evidence="2">
    <location>
        <begin position="111"/>
        <end position="121"/>
    </location>
</feature>
<dbReference type="PRINTS" id="PR00625">
    <property type="entry name" value="JDOMAIN"/>
</dbReference>
<feature type="domain" description="J" evidence="3">
    <location>
        <begin position="4"/>
        <end position="78"/>
    </location>
</feature>
<evidence type="ECO:0000313" key="5">
    <source>
        <dbReference type="Proteomes" id="UP001295423"/>
    </source>
</evidence>
<dbReference type="SMART" id="SM00271">
    <property type="entry name" value="DnaJ"/>
    <property type="match status" value="1"/>
</dbReference>
<keyword evidence="1" id="KW-0143">Chaperone</keyword>